<organism evidence="1">
    <name type="scientific">Picea glauca</name>
    <name type="common">White spruce</name>
    <name type="synonym">Pinus glauca</name>
    <dbReference type="NCBI Taxonomy" id="3330"/>
    <lineage>
        <taxon>Eukaryota</taxon>
        <taxon>Viridiplantae</taxon>
        <taxon>Streptophyta</taxon>
        <taxon>Embryophyta</taxon>
        <taxon>Tracheophyta</taxon>
        <taxon>Spermatophyta</taxon>
        <taxon>Pinopsida</taxon>
        <taxon>Pinidae</taxon>
        <taxon>Conifers I</taxon>
        <taxon>Pinales</taxon>
        <taxon>Pinaceae</taxon>
        <taxon>Picea</taxon>
    </lineage>
</organism>
<geneLocation type="mitochondrion" evidence="1"/>
<keyword evidence="1" id="KW-0496">Mitochondrion</keyword>
<evidence type="ECO:0000313" key="1">
    <source>
        <dbReference type="EMBL" id="KUM48956.1"/>
    </source>
</evidence>
<reference evidence="1" key="1">
    <citation type="journal article" date="2015" name="Genome Biol. Evol.">
        <title>Organellar Genomes of White Spruce (Picea glauca): Assembly and Annotation.</title>
        <authorList>
            <person name="Jackman S.D."/>
            <person name="Warren R.L."/>
            <person name="Gibb E.A."/>
            <person name="Vandervalk B.P."/>
            <person name="Mohamadi H."/>
            <person name="Chu J."/>
            <person name="Raymond A."/>
            <person name="Pleasance S."/>
            <person name="Coope R."/>
            <person name="Wildung M.R."/>
            <person name="Ritland C.E."/>
            <person name="Bousquet J."/>
            <person name="Jones S.J."/>
            <person name="Bohlmann J."/>
            <person name="Birol I."/>
        </authorList>
    </citation>
    <scope>NUCLEOTIDE SEQUENCE [LARGE SCALE GENOMIC DNA]</scope>
    <source>
        <tissue evidence="1">Flushing bud</tissue>
    </source>
</reference>
<name>A0A101M0U6_PICGL</name>
<sequence length="54" mass="6113">MNLMQFDLNGIINPRMRKQARPKGEEFIACSTIGYLLLTHKGEESKEAQASSQM</sequence>
<dbReference type="EMBL" id="LKAM01000004">
    <property type="protein sequence ID" value="KUM48956.1"/>
    <property type="molecule type" value="Genomic_DNA"/>
</dbReference>
<proteinExistence type="predicted"/>
<comment type="caution">
    <text evidence="1">The sequence shown here is derived from an EMBL/GenBank/DDBJ whole genome shotgun (WGS) entry which is preliminary data.</text>
</comment>
<gene>
    <name evidence="1" type="ORF">ABT39_MTgene4292</name>
</gene>
<accession>A0A101M0U6</accession>
<protein>
    <submittedName>
        <fullName evidence="1">Uncharacterized protein</fullName>
    </submittedName>
</protein>
<dbReference type="AlphaFoldDB" id="A0A101M0U6"/>